<feature type="transmembrane region" description="Helical" evidence="8">
    <location>
        <begin position="239"/>
        <end position="259"/>
    </location>
</feature>
<evidence type="ECO:0000256" key="6">
    <source>
        <dbReference type="ARBA" id="ARBA00022989"/>
    </source>
</evidence>
<keyword evidence="4" id="KW-0808">Transferase</keyword>
<feature type="domain" description="Glycosyltransferase RgtA/B/C/D-like" evidence="9">
    <location>
        <begin position="55"/>
        <end position="208"/>
    </location>
</feature>
<feature type="transmembrane region" description="Helical" evidence="8">
    <location>
        <begin position="133"/>
        <end position="155"/>
    </location>
</feature>
<gene>
    <name evidence="10" type="ORF">SZ25_00117</name>
</gene>
<organism evidence="10 11">
    <name type="scientific">Candidatus Arcanibacter lacustris</name>
    <dbReference type="NCBI Taxonomy" id="1607817"/>
    <lineage>
        <taxon>Bacteria</taxon>
        <taxon>Pseudomonadati</taxon>
        <taxon>Pseudomonadota</taxon>
        <taxon>Alphaproteobacteria</taxon>
        <taxon>Rickettsiales</taxon>
        <taxon>Candidatus Arcanibacter</taxon>
    </lineage>
</organism>
<dbReference type="EMBL" id="JYHA01000023">
    <property type="protein sequence ID" value="KKB96807.1"/>
    <property type="molecule type" value="Genomic_DNA"/>
</dbReference>
<dbReference type="PATRIC" id="fig|1607817.3.peg.117"/>
<feature type="transmembrane region" description="Helical" evidence="8">
    <location>
        <begin position="291"/>
        <end position="312"/>
    </location>
</feature>
<dbReference type="GO" id="GO:0005886">
    <property type="term" value="C:plasma membrane"/>
    <property type="evidence" value="ECO:0007669"/>
    <property type="project" value="UniProtKB-SubCell"/>
</dbReference>
<reference evidence="10 11" key="1">
    <citation type="submission" date="2015-02" db="EMBL/GenBank/DDBJ databases">
        <title>Single cell genomics of a rare environmental alphaproteobacterium provides unique insights into Rickettsiaceae evolution.</title>
        <authorList>
            <person name="Martijn J."/>
            <person name="Schulz F."/>
            <person name="Zaremba-Niedzwiedzka K."/>
            <person name="Viklund J."/>
            <person name="Stepanauskas R."/>
            <person name="Andersson S.G.E."/>
            <person name="Horn M."/>
            <person name="Guy L."/>
            <person name="Ettema T.J.G."/>
        </authorList>
    </citation>
    <scope>NUCLEOTIDE SEQUENCE [LARGE SCALE GENOMIC DNA]</scope>
    <source>
        <strain evidence="10 11">SCGC AAA041-L04</strain>
    </source>
</reference>
<keyword evidence="2" id="KW-1003">Cell membrane</keyword>
<proteinExistence type="predicted"/>
<accession>A0A0F5MRX9</accession>
<dbReference type="Proteomes" id="UP000033358">
    <property type="component" value="Unassembled WGS sequence"/>
</dbReference>
<feature type="transmembrane region" description="Helical" evidence="8">
    <location>
        <begin position="190"/>
        <end position="210"/>
    </location>
</feature>
<keyword evidence="7 8" id="KW-0472">Membrane</keyword>
<dbReference type="Pfam" id="PF13231">
    <property type="entry name" value="PMT_2"/>
    <property type="match status" value="1"/>
</dbReference>
<evidence type="ECO:0000256" key="2">
    <source>
        <dbReference type="ARBA" id="ARBA00022475"/>
    </source>
</evidence>
<dbReference type="AlphaFoldDB" id="A0A0F5MRX9"/>
<dbReference type="GO" id="GO:0009103">
    <property type="term" value="P:lipopolysaccharide biosynthetic process"/>
    <property type="evidence" value="ECO:0007669"/>
    <property type="project" value="UniProtKB-ARBA"/>
</dbReference>
<feature type="transmembrane region" description="Helical" evidence="8">
    <location>
        <begin position="266"/>
        <end position="285"/>
    </location>
</feature>
<dbReference type="InterPro" id="IPR050297">
    <property type="entry name" value="LipidA_mod_glycosyltrf_83"/>
</dbReference>
<evidence type="ECO:0000313" key="11">
    <source>
        <dbReference type="Proteomes" id="UP000033358"/>
    </source>
</evidence>
<evidence type="ECO:0000313" key="10">
    <source>
        <dbReference type="EMBL" id="KKB96807.1"/>
    </source>
</evidence>
<dbReference type="GO" id="GO:0016763">
    <property type="term" value="F:pentosyltransferase activity"/>
    <property type="evidence" value="ECO:0007669"/>
    <property type="project" value="TreeGrafter"/>
</dbReference>
<protein>
    <recommendedName>
        <fullName evidence="9">Glycosyltransferase RgtA/B/C/D-like domain-containing protein</fullName>
    </recommendedName>
</protein>
<keyword evidence="6 8" id="KW-1133">Transmembrane helix</keyword>
<evidence type="ECO:0000256" key="4">
    <source>
        <dbReference type="ARBA" id="ARBA00022679"/>
    </source>
</evidence>
<comment type="subcellular location">
    <subcellularLocation>
        <location evidence="1">Cell membrane</location>
        <topology evidence="1">Multi-pass membrane protein</topology>
    </subcellularLocation>
</comment>
<dbReference type="InterPro" id="IPR038731">
    <property type="entry name" value="RgtA/B/C-like"/>
</dbReference>
<evidence type="ECO:0000256" key="8">
    <source>
        <dbReference type="SAM" id="Phobius"/>
    </source>
</evidence>
<evidence type="ECO:0000256" key="7">
    <source>
        <dbReference type="ARBA" id="ARBA00023136"/>
    </source>
</evidence>
<keyword evidence="11" id="KW-1185">Reference proteome</keyword>
<sequence>MKLIDFQKHYKLPLLLLVIITVIRIFFLYYYNLNLYADEAQYFGWSRNLDFGYYSKPPMVAFVIRISTMIFGESETAIRIFSPIFHFLTSVVIYHLGKKLYNEKVAYYACFLYITLPAVTFSSNLMTTDPILLFFWALTALLFLSEMWLVAGIGFGLGMMTKYSMAMFIPSAAIYLYWRDRNFYWLKNPNLYVSLLVGLAVFSPNIYWNIKHDMVSFAHLIDISHAKESSFNARKILEFLLIQIAIIGPVLSCLAIGLRENNRHKYVISLCLPILIFTSFLSLFFNAYGNWAVPAYIGFIVWVSAYRCANGLGDEPRVCNEKLLKLAITSNVIVAILIYSSPLFVNFLPSDPFKRVSGWREFGVCVSELAKRHPDALIISDDRKITAELIYYIGMDNRNKIRKWNHFKEIKNHYDMTIPLKEIPSEMILVFKYNIPESFNCNKVSYINGLSIYYCKY</sequence>
<dbReference type="PANTHER" id="PTHR33908">
    <property type="entry name" value="MANNOSYLTRANSFERASE YKCB-RELATED"/>
    <property type="match status" value="1"/>
</dbReference>
<evidence type="ECO:0000256" key="1">
    <source>
        <dbReference type="ARBA" id="ARBA00004651"/>
    </source>
</evidence>
<feature type="transmembrane region" description="Helical" evidence="8">
    <location>
        <begin position="78"/>
        <end position="94"/>
    </location>
</feature>
<name>A0A0F5MRX9_9RICK</name>
<evidence type="ECO:0000256" key="3">
    <source>
        <dbReference type="ARBA" id="ARBA00022676"/>
    </source>
</evidence>
<evidence type="ECO:0000259" key="9">
    <source>
        <dbReference type="Pfam" id="PF13231"/>
    </source>
</evidence>
<dbReference type="PANTHER" id="PTHR33908:SF11">
    <property type="entry name" value="MEMBRANE PROTEIN"/>
    <property type="match status" value="1"/>
</dbReference>
<keyword evidence="3" id="KW-0328">Glycosyltransferase</keyword>
<feature type="transmembrane region" description="Helical" evidence="8">
    <location>
        <begin position="324"/>
        <end position="345"/>
    </location>
</feature>
<feature type="transmembrane region" description="Helical" evidence="8">
    <location>
        <begin position="106"/>
        <end position="126"/>
    </location>
</feature>
<comment type="caution">
    <text evidence="10">The sequence shown here is derived from an EMBL/GenBank/DDBJ whole genome shotgun (WGS) entry which is preliminary data.</text>
</comment>
<keyword evidence="5 8" id="KW-0812">Transmembrane</keyword>
<feature type="transmembrane region" description="Helical" evidence="8">
    <location>
        <begin position="12"/>
        <end position="31"/>
    </location>
</feature>
<evidence type="ECO:0000256" key="5">
    <source>
        <dbReference type="ARBA" id="ARBA00022692"/>
    </source>
</evidence>